<keyword evidence="4" id="KW-0677">Repeat</keyword>
<evidence type="ECO:0000256" key="4">
    <source>
        <dbReference type="ARBA" id="ARBA00022737"/>
    </source>
</evidence>
<feature type="region of interest" description="Disordered" evidence="6">
    <location>
        <begin position="217"/>
        <end position="526"/>
    </location>
</feature>
<feature type="compositionally biased region" description="Basic and acidic residues" evidence="6">
    <location>
        <begin position="246"/>
        <end position="272"/>
    </location>
</feature>
<comment type="subcellular location">
    <subcellularLocation>
        <location evidence="1">Secreted</location>
        <location evidence="1">Extracellular space</location>
        <location evidence="1">Extracellular matrix</location>
    </subcellularLocation>
</comment>
<dbReference type="PRINTS" id="PR00453">
    <property type="entry name" value="VWFADOMAIN"/>
</dbReference>
<evidence type="ECO:0000256" key="1">
    <source>
        <dbReference type="ARBA" id="ARBA00004498"/>
    </source>
</evidence>
<dbReference type="SMART" id="SM00327">
    <property type="entry name" value="VWA"/>
    <property type="match status" value="3"/>
</dbReference>
<dbReference type="InterPro" id="IPR036465">
    <property type="entry name" value="vWFA_dom_sf"/>
</dbReference>
<dbReference type="Pfam" id="PF01391">
    <property type="entry name" value="Collagen"/>
    <property type="match status" value="2"/>
</dbReference>
<proteinExistence type="predicted"/>
<sequence length="944" mass="100695">CPVDLFFVLDTSESVALRQKPPAFYINQIKDFTKLFLDQLRDRHRCDRYLTWNSGALHYSDDIEIVGELMDMGTSKNQLKAAIDGIKYIGKGTYTDCAIKRGIAELLVGSHYHENKYIVVVTDGHPLTGYKEPCGGVQEAANEARQHGVKVFAVAISPDQEDTRLSVIATDHAYRQNFTAADDSRSTNIGTIRTIIDMITNETKDVCCSFDCNGETGRPGMPGEKGDIGDVGAVGDPGPVGYSGMKGERGHKGYKGDKGQRGIDGIDGRKGEPGYPGLPGCKGSPGSDGLQGEPGPKGDSGSYGQKGEKGDPGQDGEPGRPGNYGLLGPGERGPPGANGDKGERGDDGEPGKDGARGERGQVGEKGEQGSRGNRGPRGETQGEPGPRGEQGREGSTGPNGDPGEPGKQGAPGYRGDEGPPGPEGPKGPRGIKGAPGDRGVMGERGEDGPPGNGTVGCHGFQGYPGLRGDPGEPGGKGTPGPKGDDGEPGDPGPDNSEPGPAGPKGAKGHRGPEGRPGPPGPPGPQGTDECEVLDIIMKLCCCCKCAPMDLAFIVDSSESIGLTNFALAKDFIITVIDRLIKDQQFSGNDSTVSVVQYSGSRAQEVVQLGVSTNSLTEFKMVKDLQWLAEATYTGEALEYALQNTIKLMRKDNKVVIVLTDGRSDTSRDKVPLNVLCGKDIRVGGVGVKDYSGRVPNLEQLEDVVCQSDTKKPGFSFVRDNFAELLEDTFLQNLTSKICQKKCPDYKCPTFNRNHDILLMMDSSASVGQKNFEISKTFVRRLAERFIDPERRSPTVRVGVAQYSRSTKMEQSLTTNLTELSHRVEQAVFANDGTDVLQALDFAISRLPDRGDASGSKRKVVLFSDGRSQDVTAAALSDKVRKVAGANLELFVIAVGSQVNEANLRVLVSRGQPDNISYAQRHLFRVADYPSLLRGVFHQTVSRRV</sequence>
<organism evidence="8 9">
    <name type="scientific">Periophthalmus magnuspinnatus</name>
    <dbReference type="NCBI Taxonomy" id="409849"/>
    <lineage>
        <taxon>Eukaryota</taxon>
        <taxon>Metazoa</taxon>
        <taxon>Chordata</taxon>
        <taxon>Craniata</taxon>
        <taxon>Vertebrata</taxon>
        <taxon>Euteleostomi</taxon>
        <taxon>Actinopterygii</taxon>
        <taxon>Neopterygii</taxon>
        <taxon>Teleostei</taxon>
        <taxon>Neoteleostei</taxon>
        <taxon>Acanthomorphata</taxon>
        <taxon>Gobiaria</taxon>
        <taxon>Gobiiformes</taxon>
        <taxon>Gobioidei</taxon>
        <taxon>Gobiidae</taxon>
        <taxon>Oxudercinae</taxon>
        <taxon>Periophthalmus</taxon>
    </lineage>
</organism>
<dbReference type="Proteomes" id="UP000261520">
    <property type="component" value="Unplaced"/>
</dbReference>
<accession>A0A3B4BAM5</accession>
<reference evidence="8" key="2">
    <citation type="submission" date="2025-09" db="UniProtKB">
        <authorList>
            <consortium name="Ensembl"/>
        </authorList>
    </citation>
    <scope>IDENTIFICATION</scope>
</reference>
<dbReference type="Gene3D" id="3.40.50.410">
    <property type="entry name" value="von Willebrand factor, type A domain"/>
    <property type="match status" value="3"/>
</dbReference>
<dbReference type="InterPro" id="IPR002035">
    <property type="entry name" value="VWF_A"/>
</dbReference>
<dbReference type="Pfam" id="PF00092">
    <property type="entry name" value="VWA"/>
    <property type="match status" value="3"/>
</dbReference>
<dbReference type="InterPro" id="IPR008160">
    <property type="entry name" value="Collagen"/>
</dbReference>
<feature type="compositionally biased region" description="Low complexity" evidence="6">
    <location>
        <begin position="230"/>
        <end position="240"/>
    </location>
</feature>
<feature type="domain" description="VWFA" evidence="7">
    <location>
        <begin position="549"/>
        <end position="733"/>
    </location>
</feature>
<evidence type="ECO:0000256" key="3">
    <source>
        <dbReference type="ARBA" id="ARBA00022530"/>
    </source>
</evidence>
<evidence type="ECO:0000259" key="7">
    <source>
        <dbReference type="PROSITE" id="PS50234"/>
    </source>
</evidence>
<feature type="compositionally biased region" description="Gly residues" evidence="6">
    <location>
        <begin position="471"/>
        <end position="480"/>
    </location>
</feature>
<feature type="compositionally biased region" description="Pro residues" evidence="6">
    <location>
        <begin position="515"/>
        <end position="524"/>
    </location>
</feature>
<evidence type="ECO:0000313" key="9">
    <source>
        <dbReference type="Proteomes" id="UP000261520"/>
    </source>
</evidence>
<keyword evidence="3" id="KW-0272">Extracellular matrix</keyword>
<keyword evidence="9" id="KW-1185">Reference proteome</keyword>
<dbReference type="Ensembl" id="ENSPMGT00000027239.1">
    <property type="protein sequence ID" value="ENSPMGP00000025581.1"/>
    <property type="gene ID" value="ENSPMGG00000020631.1"/>
</dbReference>
<evidence type="ECO:0000313" key="8">
    <source>
        <dbReference type="Ensembl" id="ENSPMGP00000025581.1"/>
    </source>
</evidence>
<feature type="domain" description="VWFA" evidence="7">
    <location>
        <begin position="755"/>
        <end position="940"/>
    </location>
</feature>
<name>A0A3B4BAM5_9GOBI</name>
<dbReference type="PANTHER" id="PTHR24020:SF87">
    <property type="entry name" value="COLLAGEN ALPHA-1(VI) CHAIN-LIKE"/>
    <property type="match status" value="1"/>
</dbReference>
<dbReference type="InterPro" id="IPR050525">
    <property type="entry name" value="ECM_Assembly_Org"/>
</dbReference>
<dbReference type="STRING" id="409849.ENSPMGP00000025581"/>
<feature type="compositionally biased region" description="Basic and acidic residues" evidence="6">
    <location>
        <begin position="340"/>
        <end position="368"/>
    </location>
</feature>
<evidence type="ECO:0000256" key="2">
    <source>
        <dbReference type="ARBA" id="ARBA00022525"/>
    </source>
</evidence>
<keyword evidence="5" id="KW-0130">Cell adhesion</keyword>
<dbReference type="GO" id="GO:0007155">
    <property type="term" value="P:cell adhesion"/>
    <property type="evidence" value="ECO:0007669"/>
    <property type="project" value="UniProtKB-KW"/>
</dbReference>
<dbReference type="AlphaFoldDB" id="A0A3B4BAM5"/>
<evidence type="ECO:0000256" key="6">
    <source>
        <dbReference type="SAM" id="MobiDB-lite"/>
    </source>
</evidence>
<feature type="domain" description="VWFA" evidence="7">
    <location>
        <begin position="4"/>
        <end position="199"/>
    </location>
</feature>
<dbReference type="PROSITE" id="PS50234">
    <property type="entry name" value="VWFA"/>
    <property type="match status" value="3"/>
</dbReference>
<keyword evidence="2" id="KW-0964">Secreted</keyword>
<dbReference type="SUPFAM" id="SSF53300">
    <property type="entry name" value="vWA-like"/>
    <property type="match status" value="3"/>
</dbReference>
<dbReference type="FunFam" id="3.40.50.410:FF:000026">
    <property type="entry name" value="Collagen, type VI, alpha 1"/>
    <property type="match status" value="1"/>
</dbReference>
<protein>
    <recommendedName>
        <fullName evidence="7">VWFA domain-containing protein</fullName>
    </recommendedName>
</protein>
<reference evidence="8" key="1">
    <citation type="submission" date="2025-08" db="UniProtKB">
        <authorList>
            <consortium name="Ensembl"/>
        </authorList>
    </citation>
    <scope>IDENTIFICATION</scope>
</reference>
<dbReference type="PANTHER" id="PTHR24020">
    <property type="entry name" value="COLLAGEN ALPHA"/>
    <property type="match status" value="1"/>
</dbReference>
<evidence type="ECO:0000256" key="5">
    <source>
        <dbReference type="ARBA" id="ARBA00022889"/>
    </source>
</evidence>